<feature type="compositionally biased region" description="Polar residues" evidence="1">
    <location>
        <begin position="118"/>
        <end position="128"/>
    </location>
</feature>
<dbReference type="Proteomes" id="UP000434957">
    <property type="component" value="Unassembled WGS sequence"/>
</dbReference>
<evidence type="ECO:0000256" key="1">
    <source>
        <dbReference type="SAM" id="MobiDB-lite"/>
    </source>
</evidence>
<evidence type="ECO:0000313" key="3">
    <source>
        <dbReference type="Proteomes" id="UP000434957"/>
    </source>
</evidence>
<organism evidence="2 3">
    <name type="scientific">Phytophthora rubi</name>
    <dbReference type="NCBI Taxonomy" id="129364"/>
    <lineage>
        <taxon>Eukaryota</taxon>
        <taxon>Sar</taxon>
        <taxon>Stramenopiles</taxon>
        <taxon>Oomycota</taxon>
        <taxon>Peronosporomycetes</taxon>
        <taxon>Peronosporales</taxon>
        <taxon>Peronosporaceae</taxon>
        <taxon>Phytophthora</taxon>
    </lineage>
</organism>
<proteinExistence type="predicted"/>
<accession>A0A6A4C5N4</accession>
<protein>
    <submittedName>
        <fullName evidence="2">Uncharacterized protein</fullName>
    </submittedName>
</protein>
<reference evidence="2 3" key="1">
    <citation type="submission" date="2018-08" db="EMBL/GenBank/DDBJ databases">
        <title>Genomic investigation of the strawberry pathogen Phytophthora fragariae indicates pathogenicity is determined by transcriptional variation in three key races.</title>
        <authorList>
            <person name="Adams T.M."/>
            <person name="Armitage A.D."/>
            <person name="Sobczyk M.K."/>
            <person name="Bates H.J."/>
            <person name="Dunwell J.M."/>
            <person name="Nellist C.F."/>
            <person name="Harrison R.J."/>
        </authorList>
    </citation>
    <scope>NUCLEOTIDE SEQUENCE [LARGE SCALE GENOMIC DNA]</scope>
    <source>
        <strain evidence="2 3">SCRP333</strain>
    </source>
</reference>
<feature type="region of interest" description="Disordered" evidence="1">
    <location>
        <begin position="22"/>
        <end position="145"/>
    </location>
</feature>
<comment type="caution">
    <text evidence="2">The sequence shown here is derived from an EMBL/GenBank/DDBJ whole genome shotgun (WGS) entry which is preliminary data.</text>
</comment>
<name>A0A6A4C5N4_9STRA</name>
<feature type="compositionally biased region" description="Acidic residues" evidence="1">
    <location>
        <begin position="22"/>
        <end position="31"/>
    </location>
</feature>
<keyword evidence="3" id="KW-1185">Reference proteome</keyword>
<feature type="compositionally biased region" description="Basic residues" evidence="1">
    <location>
        <begin position="65"/>
        <end position="74"/>
    </location>
</feature>
<dbReference type="AlphaFoldDB" id="A0A6A4C5N4"/>
<gene>
    <name evidence="2" type="ORF">PR003_g26518</name>
</gene>
<sequence>MAVGNVYSRAAVLQPKTLATIPDEDAVDSDESPTNTTPLDSSCCECRRRHHHQQLDAASESSTARSRRRTRRNLHAPPVAALDVLPSRTSPLLLGPSPLRRTDVHAPSDITTAPPVAPTQSAKATSSEMRAPDTRTDPQVLAASLPATLTNPLDCVGER</sequence>
<evidence type="ECO:0000313" key="2">
    <source>
        <dbReference type="EMBL" id="KAE9285671.1"/>
    </source>
</evidence>
<dbReference type="EMBL" id="QXFT01003451">
    <property type="protein sequence ID" value="KAE9285671.1"/>
    <property type="molecule type" value="Genomic_DNA"/>
</dbReference>
<feature type="compositionally biased region" description="Low complexity" evidence="1">
    <location>
        <begin position="85"/>
        <end position="99"/>
    </location>
</feature>